<accession>A0A542UI39</accession>
<evidence type="ECO:0000259" key="1">
    <source>
        <dbReference type="PROSITE" id="PS51459"/>
    </source>
</evidence>
<dbReference type="AlphaFoldDB" id="A0A542UI39"/>
<gene>
    <name evidence="2" type="ORF">FB563_3756</name>
</gene>
<dbReference type="PANTHER" id="PTHR39426:SF1">
    <property type="entry name" value="HOMOLOGY TO DEATH-ON-CURING PROTEIN OF PHAGE P1"/>
    <property type="match status" value="1"/>
</dbReference>
<dbReference type="OrthoDB" id="9802752at2"/>
<dbReference type="InterPro" id="IPR036597">
    <property type="entry name" value="Fido-like_dom_sf"/>
</dbReference>
<keyword evidence="3" id="KW-1185">Reference proteome</keyword>
<reference evidence="2 3" key="1">
    <citation type="submission" date="2019-06" db="EMBL/GenBank/DDBJ databases">
        <title>Sequencing the genomes of 1000 actinobacteria strains.</title>
        <authorList>
            <person name="Klenk H.-P."/>
        </authorList>
    </citation>
    <scope>NUCLEOTIDE SEQUENCE [LARGE SCALE GENOMIC DNA]</scope>
    <source>
        <strain evidence="2 3">DSM 41929</strain>
    </source>
</reference>
<dbReference type="PANTHER" id="PTHR39426">
    <property type="entry name" value="HOMOLOGY TO DEATH-ON-CURING PROTEIN OF PHAGE P1"/>
    <property type="match status" value="1"/>
</dbReference>
<evidence type="ECO:0000313" key="3">
    <source>
        <dbReference type="Proteomes" id="UP000318103"/>
    </source>
</evidence>
<dbReference type="RefSeq" id="WP_055707720.1">
    <property type="nucleotide sequence ID" value="NZ_JBPJFI010000001.1"/>
</dbReference>
<protein>
    <submittedName>
        <fullName evidence="2">Death-on-curing protein</fullName>
    </submittedName>
</protein>
<dbReference type="Gene3D" id="1.20.120.1870">
    <property type="entry name" value="Fic/DOC protein, Fido domain"/>
    <property type="match status" value="1"/>
</dbReference>
<dbReference type="SUPFAM" id="SSF140931">
    <property type="entry name" value="Fic-like"/>
    <property type="match status" value="1"/>
</dbReference>
<organism evidence="2 3">
    <name type="scientific">Streptomyces puniciscabiei</name>
    <dbReference type="NCBI Taxonomy" id="164348"/>
    <lineage>
        <taxon>Bacteria</taxon>
        <taxon>Bacillati</taxon>
        <taxon>Actinomycetota</taxon>
        <taxon>Actinomycetes</taxon>
        <taxon>Kitasatosporales</taxon>
        <taxon>Streptomycetaceae</taxon>
        <taxon>Streptomyces</taxon>
    </lineage>
</organism>
<dbReference type="EMBL" id="VFNX01000001">
    <property type="protein sequence ID" value="TQK98716.1"/>
    <property type="molecule type" value="Genomic_DNA"/>
</dbReference>
<feature type="domain" description="Fido" evidence="1">
    <location>
        <begin position="4"/>
        <end position="122"/>
    </location>
</feature>
<dbReference type="Proteomes" id="UP000318103">
    <property type="component" value="Unassembled WGS sequence"/>
</dbReference>
<dbReference type="InterPro" id="IPR006440">
    <property type="entry name" value="Doc"/>
</dbReference>
<name>A0A542UI39_9ACTN</name>
<dbReference type="PROSITE" id="PS51459">
    <property type="entry name" value="FIDO"/>
    <property type="match status" value="1"/>
</dbReference>
<comment type="caution">
    <text evidence="2">The sequence shown here is derived from an EMBL/GenBank/DDBJ whole genome shotgun (WGS) entry which is preliminary data.</text>
</comment>
<dbReference type="Pfam" id="PF02661">
    <property type="entry name" value="Fic"/>
    <property type="match status" value="1"/>
</dbReference>
<dbReference type="InterPro" id="IPR053737">
    <property type="entry name" value="Type_II_TA_Toxin"/>
</dbReference>
<dbReference type="NCBIfam" id="TIGR01550">
    <property type="entry name" value="DOC_P1"/>
    <property type="match status" value="1"/>
</dbReference>
<sequence>MKYLTVQEVLDLAELACGGQEVAVRDLGLLSSAVHRPRSQMFGVEAYTDLFEKAAALLHSLLINHPLVDGNKRMAWMSTVVFLDFNGTDMLDVDQDGAYKLVIEVASGSLEDVGLIARRLRALHEAM</sequence>
<proteinExistence type="predicted"/>
<dbReference type="InterPro" id="IPR003812">
    <property type="entry name" value="Fido"/>
</dbReference>
<evidence type="ECO:0000313" key="2">
    <source>
        <dbReference type="EMBL" id="TQK98716.1"/>
    </source>
</evidence>
<dbReference type="GO" id="GO:0016301">
    <property type="term" value="F:kinase activity"/>
    <property type="evidence" value="ECO:0007669"/>
    <property type="project" value="InterPro"/>
</dbReference>